<feature type="repeat" description="HEAT" evidence="4">
    <location>
        <begin position="1610"/>
        <end position="1648"/>
    </location>
</feature>
<dbReference type="FunFam" id="1.25.10.10:FF:000090">
    <property type="entry name" value="eIF-2-alpha kinase activator GCN1"/>
    <property type="match status" value="1"/>
</dbReference>
<proteinExistence type="inferred from homology"/>
<keyword evidence="6" id="KW-0418">Kinase</keyword>
<evidence type="ECO:0000256" key="2">
    <source>
        <dbReference type="ARBA" id="ARBA00022553"/>
    </source>
</evidence>
<evidence type="ECO:0000313" key="7">
    <source>
        <dbReference type="Proteomes" id="UP000597762"/>
    </source>
</evidence>
<dbReference type="EMBL" id="CAHIKZ030005515">
    <property type="protein sequence ID" value="CAE1327922.1"/>
    <property type="molecule type" value="Genomic_DNA"/>
</dbReference>
<dbReference type="FunFam" id="1.25.10.10:FF:000096">
    <property type="entry name" value="eIF-2-alpha kinase activator gcn1"/>
    <property type="match status" value="1"/>
</dbReference>
<keyword evidence="3" id="KW-0677">Repeat</keyword>
<evidence type="ECO:0000259" key="5">
    <source>
        <dbReference type="SMART" id="SM01349"/>
    </source>
</evidence>
<keyword evidence="2" id="KW-0597">Phosphoprotein</keyword>
<dbReference type="Pfam" id="PF24987">
    <property type="entry name" value="HEAT_EF3_N"/>
    <property type="match status" value="2"/>
</dbReference>
<dbReference type="InterPro" id="IPR057546">
    <property type="entry name" value="HEAT_GCN1"/>
</dbReference>
<dbReference type="Proteomes" id="UP000597762">
    <property type="component" value="Unassembled WGS sequence"/>
</dbReference>
<dbReference type="Pfam" id="PF23271">
    <property type="entry name" value="HEAT_GCN1"/>
    <property type="match status" value="1"/>
</dbReference>
<feature type="repeat" description="HEAT" evidence="4">
    <location>
        <begin position="2000"/>
        <end position="2037"/>
    </location>
</feature>
<dbReference type="GO" id="GO:0034198">
    <property type="term" value="P:cellular response to amino acid starvation"/>
    <property type="evidence" value="ECO:0007669"/>
    <property type="project" value="TreeGrafter"/>
</dbReference>
<dbReference type="SUPFAM" id="SSF48371">
    <property type="entry name" value="ARM repeat"/>
    <property type="match status" value="3"/>
</dbReference>
<accession>A0A812EQZ7</accession>
<dbReference type="GO" id="GO:0016301">
    <property type="term" value="F:kinase activity"/>
    <property type="evidence" value="ECO:0007669"/>
    <property type="project" value="UniProtKB-KW"/>
</dbReference>
<name>A0A812EQZ7_ACAPH</name>
<feature type="repeat" description="HEAT" evidence="4">
    <location>
        <begin position="1772"/>
        <end position="1808"/>
    </location>
</feature>
<comment type="caution">
    <text evidence="6">The sequence shown here is derived from an EMBL/GenBank/DDBJ whole genome shotgun (WGS) entry which is preliminary data.</text>
</comment>
<evidence type="ECO:0000256" key="4">
    <source>
        <dbReference type="PROSITE-ProRule" id="PRU00103"/>
    </source>
</evidence>
<keyword evidence="7" id="KW-1185">Reference proteome</keyword>
<dbReference type="PANTHER" id="PTHR23346">
    <property type="entry name" value="TRANSLATIONAL ACTIVATOR GCN1-RELATED"/>
    <property type="match status" value="1"/>
</dbReference>
<dbReference type="PANTHER" id="PTHR23346:SF7">
    <property type="entry name" value="STALLED RIBOSOME SENSOR GCN1"/>
    <property type="match status" value="1"/>
</dbReference>
<dbReference type="InterPro" id="IPR011989">
    <property type="entry name" value="ARM-like"/>
</dbReference>
<dbReference type="InterPro" id="IPR004155">
    <property type="entry name" value="PBS_lyase_HEAT"/>
</dbReference>
<dbReference type="SMART" id="SM01349">
    <property type="entry name" value="TOG"/>
    <property type="match status" value="1"/>
</dbReference>
<dbReference type="Gene3D" id="1.25.10.10">
    <property type="entry name" value="Leucine-rich Repeat Variant"/>
    <property type="match status" value="7"/>
</dbReference>
<dbReference type="GO" id="GO:0005829">
    <property type="term" value="C:cytosol"/>
    <property type="evidence" value="ECO:0007669"/>
    <property type="project" value="TreeGrafter"/>
</dbReference>
<evidence type="ECO:0000256" key="3">
    <source>
        <dbReference type="ARBA" id="ARBA00022737"/>
    </source>
</evidence>
<organism evidence="6 7">
    <name type="scientific">Acanthosepion pharaonis</name>
    <name type="common">Pharaoh cuttlefish</name>
    <name type="synonym">Sepia pharaonis</name>
    <dbReference type="NCBI Taxonomy" id="158019"/>
    <lineage>
        <taxon>Eukaryota</taxon>
        <taxon>Metazoa</taxon>
        <taxon>Spiralia</taxon>
        <taxon>Lophotrochozoa</taxon>
        <taxon>Mollusca</taxon>
        <taxon>Cephalopoda</taxon>
        <taxon>Coleoidea</taxon>
        <taxon>Decapodiformes</taxon>
        <taxon>Sepiida</taxon>
        <taxon>Sepiina</taxon>
        <taxon>Sepiidae</taxon>
        <taxon>Acanthosepion</taxon>
    </lineage>
</organism>
<dbReference type="InterPro" id="IPR021133">
    <property type="entry name" value="HEAT_type_2"/>
</dbReference>
<gene>
    <name evidence="6" type="ORF">SPHA_77355</name>
</gene>
<dbReference type="OrthoDB" id="5148094at2759"/>
<feature type="repeat" description="HEAT" evidence="4">
    <location>
        <begin position="1652"/>
        <end position="1690"/>
    </location>
</feature>
<evidence type="ECO:0000313" key="6">
    <source>
        <dbReference type="EMBL" id="CAE1327922.1"/>
    </source>
</evidence>
<dbReference type="SMART" id="SM00567">
    <property type="entry name" value="EZ_HEAT"/>
    <property type="match status" value="4"/>
</dbReference>
<dbReference type="Pfam" id="PF25801">
    <property type="entry name" value="HEAT_GCN1_C_2"/>
    <property type="match status" value="1"/>
</dbReference>
<dbReference type="InterPro" id="IPR016024">
    <property type="entry name" value="ARM-type_fold"/>
</dbReference>
<reference evidence="6" key="1">
    <citation type="submission" date="2021-01" db="EMBL/GenBank/DDBJ databases">
        <authorList>
            <person name="Li R."/>
            <person name="Bekaert M."/>
        </authorList>
    </citation>
    <scope>NUCLEOTIDE SEQUENCE</scope>
    <source>
        <strain evidence="6">Farmed</strain>
    </source>
</reference>
<dbReference type="FunFam" id="1.25.10.10:FF:000162">
    <property type="entry name" value="GCN1, eIF2 alpha kinase activator homolog"/>
    <property type="match status" value="1"/>
</dbReference>
<dbReference type="InterPro" id="IPR034085">
    <property type="entry name" value="TOG"/>
</dbReference>
<feature type="domain" description="TOG" evidence="5">
    <location>
        <begin position="1356"/>
        <end position="1592"/>
    </location>
</feature>
<sequence>MADVPVSNAEVLKQFAQKVTTSSQNERIKILDMVAKCASKELPENAVKGILKYLLNTLGRYHDRKSQQAVLRVVSNLSQSQPAVTLKCIGLALSNFSKSQKNYNHASKSLSSESVMALIWTCIVAKEAFSCDKSCPNEDLKTLVAVQSLLIYGCQTAQHKTLSAVSYKHICSVWKKCPESISEHLDYLSNEEAAQFQISLMAFIMKYFAETKNKDSITKYKKAFINIYLKQVLACRTSPPIHILEDCKFILRHVNHEEFKGQISPAAQKAMLRNPEIILEAVEHLLSGVQLDLSQYALELGKPLAKQLFAKELSVRGSAAAALKALAKQCSDPGAVEKLTAHLFTVLAGSEGKLTSADQRIGVMQGIYGMSFHVVSGSIQVQNLSSSVCELFIPILSQEVHEGTLVSTLQVLKAWCSRFYTEVPEKLVQWFVKGMNLKSSTSVVRNAYIQCMSVAFQGDTLQQARNVVPVLVQVLEKANNQSSQVHLVTEVLSASKILTCLSLIDIDASSKFPLFWNLITDMDKQLLFNEKFLLSLNEESTLILVFVIEKIILNFPSKFTGKGLRAMYKAFIFSLTNKSWPVRKRCISTLKQISSLNDRNKITVDLIDVLGNLISTQKLPQPGEDDSSDDTSTKRVNPKALSNALLYLTNLLSPTNSEIEAMAMASLIPAHHPVIVLQRPNLWKAIMKQLKHSPKDFVERKAEKCLKNIYNEAISQSVENALATLVSVAPEKILPKLVGHLCNQLILPEFFNVSQQDFGIFQCSEGELYDKSVMENILKDEVKETNIKRENKLYSYAEQMAEIELRKEIEKKKRGKGDVKLTKKQEEKVQAQLKKESEVRSQVKKLDAKLSKSCDLINAAIDGGGQTICYYMVDLCRVLVPLLKSPLAARRVYPLLVSLSKISFSDKQLGQLVGHGTVRVLEPFCPLAKEWTEEKQLPQTIRIVHLLYDQLQTKTENNKPYTFPASTVAFFFHLLSAVLSNSHKLVKNDEAVQIESLKLIIAHAKIRSSPDNREDAVLSQLYDPQLLPHCQLFELLLNVIGRVPVGKLQSLANEALLEVANCLSGAPGCAILSNAEISVLLLGTESSSTFVREAVFKALLLLTDVIPSKDDEPVIGLKVARKIWVGKDDKDEEIQLLAQQLEEKLGLTAPPVELCTDLIEDVIHHEENVRKAASSALAKVLVCHRDQVESVLYELLNKYEEKLFLPPPEMDTFGRVIGEQPPDEWTSRSGIAMCLTKIAPLLPQELIAPIFAFYVPKALGDRAPEVQSNMRDAALAAVNEHGKENVNVLLPVFEDFLSNAADSASNDVVRQSIVILMGSLAKHLDKDSPKVKPIVQQLIAALSTPSQEVQIAVSYCLPPLVPAIKSDASTIVQQLLKLLLESDNYGERKGAAYGLAGLIKGLGIVALKQMDIMTTLTNSIQDKKSPRKREGALFAFEMLCTMLGKLFEPYVVVILPHLLLCFGDNNMYVRQAADDTAKAVMTNLSGHGVKFVLPSLLKGLEEDAWRTKTGSVELLGAMAFCAPKQLSACLPNIVPKLIEVLTDSHNKVQRAGAQALQQIGSVIRNPEIQAIVPVLLAALQDPTQKTYECLQALLDTKFVHFIDAASLALIMPVVERAFQDRTTDTRKMAAQIIGNMYSLTDQKDLSPYLPTVIPGLKQSLLDPVPEVRCVSARALGTMVRGMGEGSFDDLLPWLMETLVSERSSVDRSGAAQGLSEVIGGMGLEKLQKFMPDIVQTADRNDIAPHVRDGYIMMYIYLPLVFKENFVPYIGQIIPSILKALADESEFVRETALRAGQRIINMYAETAIELLLPELENGLFDENWRIRYSSVQLLGDLLYRVSGVSGKMSTETANEDDNFGTESSQKAVLRVFGEGRRNRVLAGLYMGRSDTALLVRQSALHVWKIIVTNTPRTLREILPVLFSLLLGCLASTSYDKRQVAARTLGDLVRKLGERVLPEIIPILEKGLDSKRSDERQGVCIGLSEIMASTSRDHVTVFADSLIPSVRRALCDPLPEVREAAARTFDNLHHNIGSRALDEILPDLLKKLANPATSEWALDGLKQVMTVKSRVVLPYLVPQLITTPVNTRALAFLSSVAGDVLSKHLNKILPALLSSLSNAIGTHKEEEELGYCESVVLSVTDDLGTNTILNELLSSANSSSSVTCCAAVNILKAFCSKTKADYSSYYPQLLRALIALFARTDPKVLLAAWKCLDAITKDLKNVDANDTIQQVRLAIRFATSDFKGKDLPGFSLNGKGVAPLLPIFREGILNGTPEMKELAAEGLGEIISLTSAPALMPSVIHITGPLIRILGDRFPGNVKVAVLATLTLLLSKVGASMKPFLPQLQTTFTKALNDSNRTVRLKAAAAMGGLILIHTRVDPLITELHTNIKNTDDTSIRDTTLQALRSCITGGKEKFSDNLRKMLMTSLLKMLNSTEDSTRMTASGCLGALTVSLPKDILTDLMITHLLDTDTGVEWTLRHGRSVALAVSIKEGVYQKLVPGLQESVLQVIAHLTTADRIPICLSGLRAATYLLCQQVMNEEDPSPELVALLVKGMKHDSNEVKQLCGQLATYFSHAISDPLPNSVLKSLIPSLVMGTKEKNTVVKGNSEYGLLALLHLQDGEDTYEATLNILDVGMQEALQDVYSKTLKKLLTQAMPVPEEIDDSLLL</sequence>
<dbReference type="GO" id="GO:0019887">
    <property type="term" value="F:protein kinase regulator activity"/>
    <property type="evidence" value="ECO:0007669"/>
    <property type="project" value="TreeGrafter"/>
</dbReference>
<dbReference type="Pfam" id="PF24984">
    <property type="entry name" value="HEAT_EF3_GNC1"/>
    <property type="match status" value="1"/>
</dbReference>
<dbReference type="PROSITE" id="PS50077">
    <property type="entry name" value="HEAT_REPEAT"/>
    <property type="match status" value="5"/>
</dbReference>
<dbReference type="Pfam" id="PF24993">
    <property type="entry name" value="GNC1_N"/>
    <property type="match status" value="1"/>
</dbReference>
<keyword evidence="6" id="KW-0808">Transferase</keyword>
<dbReference type="InterPro" id="IPR056810">
    <property type="entry name" value="GNC1-like_N"/>
</dbReference>
<dbReference type="GO" id="GO:0006417">
    <property type="term" value="P:regulation of translation"/>
    <property type="evidence" value="ECO:0007669"/>
    <property type="project" value="TreeGrafter"/>
</dbReference>
<comment type="similarity">
    <text evidence="1">Belongs to the GCN1 family.</text>
</comment>
<feature type="repeat" description="HEAT" evidence="4">
    <location>
        <begin position="1533"/>
        <end position="1570"/>
    </location>
</feature>
<protein>
    <submittedName>
        <fullName evidence="6">eIF-2-alpha kinase activator GCN1</fullName>
    </submittedName>
</protein>
<evidence type="ECO:0000256" key="1">
    <source>
        <dbReference type="ARBA" id="ARBA00007366"/>
    </source>
</evidence>